<protein>
    <submittedName>
        <fullName evidence="1">Uncharacterized protein</fullName>
    </submittedName>
</protein>
<sequence>MLRKLLIRFKDDGDYFREIDEERNYFFTEAEEIINRIRDRLAKEKRADSTKSFEFWIDGQCLVISQVHFDKKESLQKQLEHTILTFDSWEEDMRHKYVNTLKEYVEEEKQLFINKEYATFAIRYDQLFGVSAFEPFPIYLDGSQLNQVYGTMQPLVKTGFYAELEQMMAAIKTALEKLILDAQNTLEGEQTDFLQQQKMLEEKVNLLLQDATTFKQFTQYAGASFQSVGKHRIEALCPNFKLYQTVQLVLFSTFVEQNSFAEAYEIHLTLVKALKEKYDAILSQGFSLANDEMIESLVLSPILQQYKLDIEKQLQGDEVKEDEPQ</sequence>
<dbReference type="Proteomes" id="UP000199410">
    <property type="component" value="Unassembled WGS sequence"/>
</dbReference>
<dbReference type="RefSeq" id="WP_089987444.1">
    <property type="nucleotide sequence ID" value="NZ_FOCR01000039.1"/>
</dbReference>
<reference evidence="1 2" key="1">
    <citation type="submission" date="2016-10" db="EMBL/GenBank/DDBJ databases">
        <authorList>
            <person name="Varghese N."/>
            <person name="Submissions S."/>
        </authorList>
    </citation>
    <scope>NUCLEOTIDE SEQUENCE [LARGE SCALE GENOMIC DNA]</scope>
    <source>
        <strain evidence="1 2">TC-13</strain>
    </source>
</reference>
<name>A0A1H9SYL7_9BACI</name>
<gene>
    <name evidence="1" type="ORF">SAMN02787113_04855</name>
</gene>
<organism evidence="1 2">
    <name type="scientific">Lysinibacillus fusiformis</name>
    <dbReference type="NCBI Taxonomy" id="28031"/>
    <lineage>
        <taxon>Bacteria</taxon>
        <taxon>Bacillati</taxon>
        <taxon>Bacillota</taxon>
        <taxon>Bacilli</taxon>
        <taxon>Bacillales</taxon>
        <taxon>Bacillaceae</taxon>
        <taxon>Lysinibacillus</taxon>
    </lineage>
</organism>
<evidence type="ECO:0000313" key="2">
    <source>
        <dbReference type="Proteomes" id="UP000199410"/>
    </source>
</evidence>
<dbReference type="EMBL" id="FOEL01000039">
    <property type="protein sequence ID" value="SER89927.1"/>
    <property type="molecule type" value="Genomic_DNA"/>
</dbReference>
<proteinExistence type="predicted"/>
<dbReference type="AlphaFoldDB" id="A0A1H9SYL7"/>
<comment type="caution">
    <text evidence="1">The sequence shown here is derived from an EMBL/GenBank/DDBJ whole genome shotgun (WGS) entry which is preliminary data.</text>
</comment>
<evidence type="ECO:0000313" key="1">
    <source>
        <dbReference type="EMBL" id="SER89927.1"/>
    </source>
</evidence>
<accession>A0A1H9SYL7</accession>